<accession>A0A7J7GR18</accession>
<dbReference type="Proteomes" id="UP000593564">
    <property type="component" value="Unassembled WGS sequence"/>
</dbReference>
<comment type="caution">
    <text evidence="1">The sequence shown here is derived from an EMBL/GenBank/DDBJ whole genome shotgun (WGS) entry which is preliminary data.</text>
</comment>
<organism evidence="1 2">
    <name type="scientific">Camellia sinensis</name>
    <name type="common">Tea plant</name>
    <name type="synonym">Thea sinensis</name>
    <dbReference type="NCBI Taxonomy" id="4442"/>
    <lineage>
        <taxon>Eukaryota</taxon>
        <taxon>Viridiplantae</taxon>
        <taxon>Streptophyta</taxon>
        <taxon>Embryophyta</taxon>
        <taxon>Tracheophyta</taxon>
        <taxon>Spermatophyta</taxon>
        <taxon>Magnoliopsida</taxon>
        <taxon>eudicotyledons</taxon>
        <taxon>Gunneridae</taxon>
        <taxon>Pentapetalae</taxon>
        <taxon>asterids</taxon>
        <taxon>Ericales</taxon>
        <taxon>Theaceae</taxon>
        <taxon>Camellia</taxon>
    </lineage>
</organism>
<protein>
    <submittedName>
        <fullName evidence="1">Uncharacterized protein</fullName>
    </submittedName>
</protein>
<evidence type="ECO:0000313" key="1">
    <source>
        <dbReference type="EMBL" id="KAF5943213.1"/>
    </source>
</evidence>
<gene>
    <name evidence="1" type="ORF">HYC85_020855</name>
</gene>
<dbReference type="AlphaFoldDB" id="A0A7J7GR18"/>
<keyword evidence="2" id="KW-1185">Reference proteome</keyword>
<sequence>MEYKRDWQTRKKEKDQERFQGITDELMSLKVCNLGHFHSHPPSWQLKIFRVYSKPNRLNLLVFHCRLLASMTMVHNYIRSEIAWRDAKYGQRVQGLCAEVFSYF</sequence>
<dbReference type="EMBL" id="JACBKZ010000009">
    <property type="protein sequence ID" value="KAF5943213.1"/>
    <property type="molecule type" value="Genomic_DNA"/>
</dbReference>
<reference evidence="1 2" key="2">
    <citation type="submission" date="2020-07" db="EMBL/GenBank/DDBJ databases">
        <title>Genome assembly of wild tea tree DASZ reveals pedigree and selection history of tea varieties.</title>
        <authorList>
            <person name="Zhang W."/>
        </authorList>
    </citation>
    <scope>NUCLEOTIDE SEQUENCE [LARGE SCALE GENOMIC DNA]</scope>
    <source>
        <strain evidence="2">cv. G240</strain>
        <tissue evidence="1">Leaf</tissue>
    </source>
</reference>
<reference evidence="2" key="1">
    <citation type="journal article" date="2020" name="Nat. Commun.">
        <title>Genome assembly of wild tea tree DASZ reveals pedigree and selection history of tea varieties.</title>
        <authorList>
            <person name="Zhang W."/>
            <person name="Zhang Y."/>
            <person name="Qiu H."/>
            <person name="Guo Y."/>
            <person name="Wan H."/>
            <person name="Zhang X."/>
            <person name="Scossa F."/>
            <person name="Alseekh S."/>
            <person name="Zhang Q."/>
            <person name="Wang P."/>
            <person name="Xu L."/>
            <person name="Schmidt M.H."/>
            <person name="Jia X."/>
            <person name="Li D."/>
            <person name="Zhu A."/>
            <person name="Guo F."/>
            <person name="Chen W."/>
            <person name="Ni D."/>
            <person name="Usadel B."/>
            <person name="Fernie A.R."/>
            <person name="Wen W."/>
        </authorList>
    </citation>
    <scope>NUCLEOTIDE SEQUENCE [LARGE SCALE GENOMIC DNA]</scope>
    <source>
        <strain evidence="2">cv. G240</strain>
    </source>
</reference>
<evidence type="ECO:0000313" key="2">
    <source>
        <dbReference type="Proteomes" id="UP000593564"/>
    </source>
</evidence>
<proteinExistence type="predicted"/>
<name>A0A7J7GR18_CAMSI</name>